<accession>A0A263D5B0</accession>
<keyword evidence="2" id="KW-1133">Transmembrane helix</keyword>
<feature type="transmembrane region" description="Helical" evidence="2">
    <location>
        <begin position="47"/>
        <end position="68"/>
    </location>
</feature>
<dbReference type="InParanoid" id="A0A263D5B0"/>
<proteinExistence type="predicted"/>
<name>A0A263D5B0_9PSEU</name>
<dbReference type="AlphaFoldDB" id="A0A263D5B0"/>
<gene>
    <name evidence="3" type="ORF">CFN78_14335</name>
</gene>
<evidence type="ECO:0000256" key="1">
    <source>
        <dbReference type="SAM" id="MobiDB-lite"/>
    </source>
</evidence>
<feature type="compositionally biased region" description="Basic and acidic residues" evidence="1">
    <location>
        <begin position="164"/>
        <end position="174"/>
    </location>
</feature>
<keyword evidence="2" id="KW-0812">Transmembrane</keyword>
<reference evidence="3 4" key="1">
    <citation type="submission" date="2017-07" db="EMBL/GenBank/DDBJ databases">
        <title>Amycolatopsis antarcticus sp. nov., isolated from the surface of an Antarcticus brown macroalga.</title>
        <authorList>
            <person name="Wang J."/>
            <person name="Leiva S."/>
            <person name="Huang J."/>
            <person name="Huang Y."/>
        </authorList>
    </citation>
    <scope>NUCLEOTIDE SEQUENCE [LARGE SCALE GENOMIC DNA]</scope>
    <source>
        <strain evidence="3 4">AU-G6</strain>
    </source>
</reference>
<comment type="caution">
    <text evidence="3">The sequence shown here is derived from an EMBL/GenBank/DDBJ whole genome shotgun (WGS) entry which is preliminary data.</text>
</comment>
<evidence type="ECO:0000313" key="3">
    <source>
        <dbReference type="EMBL" id="OZM72787.1"/>
    </source>
</evidence>
<keyword evidence="4" id="KW-1185">Reference proteome</keyword>
<dbReference type="EMBL" id="NKYE01000007">
    <property type="protein sequence ID" value="OZM72787.1"/>
    <property type="molecule type" value="Genomic_DNA"/>
</dbReference>
<dbReference type="Proteomes" id="UP000242444">
    <property type="component" value="Unassembled WGS sequence"/>
</dbReference>
<feature type="transmembrane region" description="Helical" evidence="2">
    <location>
        <begin position="20"/>
        <end position="41"/>
    </location>
</feature>
<feature type="region of interest" description="Disordered" evidence="1">
    <location>
        <begin position="164"/>
        <end position="200"/>
    </location>
</feature>
<organism evidence="3 4">
    <name type="scientific">Amycolatopsis antarctica</name>
    <dbReference type="NCBI Taxonomy" id="1854586"/>
    <lineage>
        <taxon>Bacteria</taxon>
        <taxon>Bacillati</taxon>
        <taxon>Actinomycetota</taxon>
        <taxon>Actinomycetes</taxon>
        <taxon>Pseudonocardiales</taxon>
        <taxon>Pseudonocardiaceae</taxon>
        <taxon>Amycolatopsis</taxon>
    </lineage>
</organism>
<evidence type="ECO:0000256" key="2">
    <source>
        <dbReference type="SAM" id="Phobius"/>
    </source>
</evidence>
<feature type="transmembrane region" description="Helical" evidence="2">
    <location>
        <begin position="203"/>
        <end position="223"/>
    </location>
</feature>
<protein>
    <submittedName>
        <fullName evidence="3">Uncharacterized protein</fullName>
    </submittedName>
</protein>
<sequence>MVIAGEEPSFDGIVLRATRFFRLPLTVPLALVLAGVVGGLVLEHGAYIAVFVAGVVLAPLAIALNAVAGTMRGHLLADAAEERYLREHGERAVAVVERLTPTNSSFNDAHVTDLVVTVVPAHGRAYRTTTRHAIHPVLAPAFQPGKGLVVRQSAKYPGVVRVEQDPPRQWREQAAHPPETGTVSTVHSGQGPRTPAARRRPPANFGVVLLTTVVLAVGALLPIHSAVVALVSDPDLFAAEELRGGLDEVVAEGGTAYIDVVLWSEKFTADAGDTEIVYRPGRVSTDESYGATDEADRFDLREVNLTAIPGLIEQAARTFGVPATEDVYVRIERSAAGPVEMRFGLRTQPDSRTFTAAADGTPALNADALTEDGARAVLALLVERMGGSRVYQLTVGSGRVSVDAPTSPGSATGDTFAWADGKLVEQSPMTIQPDEGDRLFDLAEFDPAVLPRMLALLEERSELTVPVSGASFRVEHDSGRLGLRTSLQDDYSRVTLTAAADGSDPMVQTGRR</sequence>
<keyword evidence="2" id="KW-0472">Membrane</keyword>
<evidence type="ECO:0000313" key="4">
    <source>
        <dbReference type="Proteomes" id="UP000242444"/>
    </source>
</evidence>